<dbReference type="Proteomes" id="UP000619265">
    <property type="component" value="Unassembled WGS sequence"/>
</dbReference>
<dbReference type="Gramene" id="Jr11_13930_p1">
    <property type="protein sequence ID" value="cds.Jr11_13930_p1"/>
    <property type="gene ID" value="Jr11_13930"/>
</dbReference>
<dbReference type="EMBL" id="LIHL02000011">
    <property type="protein sequence ID" value="KAF5455170.1"/>
    <property type="molecule type" value="Genomic_DNA"/>
</dbReference>
<protein>
    <submittedName>
        <fullName evidence="1">Uncharacterized protein</fullName>
    </submittedName>
</protein>
<accession>A0A833X9G1</accession>
<gene>
    <name evidence="1" type="ORF">F2P56_024773</name>
</gene>
<reference evidence="1" key="1">
    <citation type="submission" date="2015-10" db="EMBL/GenBank/DDBJ databases">
        <authorList>
            <person name="Martinez-Garcia P.J."/>
            <person name="Crepeau M.W."/>
            <person name="Puiu D."/>
            <person name="Gonzalez-Ibeas D."/>
            <person name="Whalen J."/>
            <person name="Stevens K."/>
            <person name="Paul R."/>
            <person name="Butterfield T."/>
            <person name="Britton M."/>
            <person name="Reagan R."/>
            <person name="Chakraborty S."/>
            <person name="Walawage S.L."/>
            <person name="Vasquez-Gross H.A."/>
            <person name="Cardeno C."/>
            <person name="Famula R."/>
            <person name="Pratt K."/>
            <person name="Kuruganti S."/>
            <person name="Aradhya M.K."/>
            <person name="Leslie C.A."/>
            <person name="Dandekar A.M."/>
            <person name="Salzberg S.L."/>
            <person name="Wegrzyn J.L."/>
            <person name="Langley C.H."/>
            <person name="Neale D.B."/>
        </authorList>
    </citation>
    <scope>NUCLEOTIDE SEQUENCE</scope>
    <source>
        <tissue evidence="1">Leaves</tissue>
    </source>
</reference>
<reference evidence="1" key="2">
    <citation type="submission" date="2020-03" db="EMBL/GenBank/DDBJ databases">
        <title>Walnut 2.0.</title>
        <authorList>
            <person name="Marrano A."/>
            <person name="Britton M."/>
            <person name="Zimin A.V."/>
            <person name="Zaini P.A."/>
            <person name="Workman R."/>
            <person name="Puiu D."/>
            <person name="Bianco L."/>
            <person name="Allen B.J."/>
            <person name="Troggio M."/>
            <person name="Leslie C.A."/>
            <person name="Timp W."/>
            <person name="Dendekar A."/>
            <person name="Salzberg S.L."/>
            <person name="Neale D.B."/>
        </authorList>
    </citation>
    <scope>NUCLEOTIDE SEQUENCE</scope>
    <source>
        <tissue evidence="1">Leaves</tissue>
    </source>
</reference>
<sequence length="129" mass="14190">MSSTKEYLKIKTCVFILLFSSSPIHSNLPRAKISSLARVASLLCPPPRRCSAHRRVVALSTATGDAASLSDPPPAQTKIAQFEKDLGHLIERNPNGYVGTWIPLMWGPMGMATFLVFSEQFKLLVYNGK</sequence>
<comment type="caution">
    <text evidence="1">The sequence shown here is derived from an EMBL/GenBank/DDBJ whole genome shotgun (WGS) entry which is preliminary data.</text>
</comment>
<proteinExistence type="predicted"/>
<dbReference type="AlphaFoldDB" id="A0A833X9G1"/>
<organism evidence="1 2">
    <name type="scientific">Juglans regia</name>
    <name type="common">English walnut</name>
    <dbReference type="NCBI Taxonomy" id="51240"/>
    <lineage>
        <taxon>Eukaryota</taxon>
        <taxon>Viridiplantae</taxon>
        <taxon>Streptophyta</taxon>
        <taxon>Embryophyta</taxon>
        <taxon>Tracheophyta</taxon>
        <taxon>Spermatophyta</taxon>
        <taxon>Magnoliopsida</taxon>
        <taxon>eudicotyledons</taxon>
        <taxon>Gunneridae</taxon>
        <taxon>Pentapetalae</taxon>
        <taxon>rosids</taxon>
        <taxon>fabids</taxon>
        <taxon>Fagales</taxon>
        <taxon>Juglandaceae</taxon>
        <taxon>Juglans</taxon>
    </lineage>
</organism>
<evidence type="ECO:0000313" key="1">
    <source>
        <dbReference type="EMBL" id="KAF5455170.1"/>
    </source>
</evidence>
<name>A0A833X9G1_JUGRE</name>
<evidence type="ECO:0000313" key="2">
    <source>
        <dbReference type="Proteomes" id="UP000619265"/>
    </source>
</evidence>